<keyword evidence="3" id="KW-1185">Reference proteome</keyword>
<feature type="transmembrane region" description="Helical" evidence="1">
    <location>
        <begin position="61"/>
        <end position="78"/>
    </location>
</feature>
<proteinExistence type="predicted"/>
<evidence type="ECO:0000256" key="1">
    <source>
        <dbReference type="SAM" id="Phobius"/>
    </source>
</evidence>
<gene>
    <name evidence="2" type="ORF">C5167_035439</name>
</gene>
<name>A0A4Y7KK73_PAPSO</name>
<keyword evidence="1" id="KW-0472">Membrane</keyword>
<keyword evidence="1" id="KW-0812">Transmembrane</keyword>
<dbReference type="Proteomes" id="UP000316621">
    <property type="component" value="Chromosome 7"/>
</dbReference>
<organism evidence="2 3">
    <name type="scientific">Papaver somniferum</name>
    <name type="common">Opium poppy</name>
    <dbReference type="NCBI Taxonomy" id="3469"/>
    <lineage>
        <taxon>Eukaryota</taxon>
        <taxon>Viridiplantae</taxon>
        <taxon>Streptophyta</taxon>
        <taxon>Embryophyta</taxon>
        <taxon>Tracheophyta</taxon>
        <taxon>Spermatophyta</taxon>
        <taxon>Magnoliopsida</taxon>
        <taxon>Ranunculales</taxon>
        <taxon>Papaveraceae</taxon>
        <taxon>Papaveroideae</taxon>
        <taxon>Papaver</taxon>
    </lineage>
</organism>
<evidence type="ECO:0000313" key="3">
    <source>
        <dbReference type="Proteomes" id="UP000316621"/>
    </source>
</evidence>
<dbReference type="Gramene" id="RZC72285">
    <property type="protein sequence ID" value="RZC72285"/>
    <property type="gene ID" value="C5167_035439"/>
</dbReference>
<dbReference type="AlphaFoldDB" id="A0A4Y7KK73"/>
<keyword evidence="1" id="KW-1133">Transmembrane helix</keyword>
<reference evidence="2 3" key="1">
    <citation type="journal article" date="2018" name="Science">
        <title>The opium poppy genome and morphinan production.</title>
        <authorList>
            <person name="Guo L."/>
            <person name="Winzer T."/>
            <person name="Yang X."/>
            <person name="Li Y."/>
            <person name="Ning Z."/>
            <person name="He Z."/>
            <person name="Teodor R."/>
            <person name="Lu Y."/>
            <person name="Bowser T.A."/>
            <person name="Graham I.A."/>
            <person name="Ye K."/>
        </authorList>
    </citation>
    <scope>NUCLEOTIDE SEQUENCE [LARGE SCALE GENOMIC DNA]</scope>
    <source>
        <strain evidence="3">cv. HN1</strain>
        <tissue evidence="2">Leaves</tissue>
    </source>
</reference>
<dbReference type="OMA" id="PPCATKF"/>
<sequence length="205" mass="22447">MVEDVHKDDETGALCMADHSSEPTTAAATIQVLVGIPLLKQQFGALFKKNIILSLRNKKAFIGKLISPVVFILLLVGVEKVLNSGYMSSTTIDVRDPEPLVIPPIPPCATKFFVQLPCYDFTWSGNGSPRIQSIVEKIMLNNPGRPIPSNKVKSFKTSDDVNTWLYSEPLHCAAGLRPCTLLKEVLLSKVKLECGTDEGICTSFD</sequence>
<dbReference type="STRING" id="3469.A0A4Y7KK73"/>
<protein>
    <submittedName>
        <fullName evidence="2">Uncharacterized protein</fullName>
    </submittedName>
</protein>
<evidence type="ECO:0000313" key="2">
    <source>
        <dbReference type="EMBL" id="RZC72285.1"/>
    </source>
</evidence>
<accession>A0A4Y7KK73</accession>
<dbReference type="EMBL" id="CM010721">
    <property type="protein sequence ID" value="RZC72285.1"/>
    <property type="molecule type" value="Genomic_DNA"/>
</dbReference>